<reference evidence="2" key="1">
    <citation type="journal article" date="2023" name="G3 (Bethesda)">
        <title>Genome assembly and association tests identify interacting loci associated with vigor, precocity, and sex in interspecific pistachio rootstocks.</title>
        <authorList>
            <person name="Palmer W."/>
            <person name="Jacygrad E."/>
            <person name="Sagayaradj S."/>
            <person name="Cavanaugh K."/>
            <person name="Han R."/>
            <person name="Bertier L."/>
            <person name="Beede B."/>
            <person name="Kafkas S."/>
            <person name="Golino D."/>
            <person name="Preece J."/>
            <person name="Michelmore R."/>
        </authorList>
    </citation>
    <scope>NUCLEOTIDE SEQUENCE [LARGE SCALE GENOMIC DNA]</scope>
</reference>
<sequence>MLWSIALCVIALVIICLTHFILKWRNPKCNEVLPPGSMGLPFIGETIQLIIPSHSLDVPQFIKKRVQRYGPIFRTNVAGRDMVVSADPEFNHFILLQEGKLVEAWYLDLFAKVFKQGENKADRASIHKYTRKISLNHFGVESLKGKLLPKIEEMVHKTLSSWSSQECIEVKYATSVMTLDFGAKQLFSYDNEKSPMNFCDKFINFSRGLMSFPLNIPGTAYYKCLKDYKKTFEMLANLVQERRASPDRQHGDVLDHVIEDMNVEKFLTEGVVVQLHAENEAILRRREKSDSPITWEEYKSMTFTLHVSAIALTWSIHVVNETLRLGSVAPGFLRRARQDIQVNGYTIPAGWAIMVAASALQLNPDTYKDPLAFNPSRWMDLKANVIAKNFMPFGGGMKQCAGAEYSRVLLVIFLHVLVTKYRWTKIKGGNIVRNPILQFKDGIRIKISEKHG</sequence>
<comment type="caution">
    <text evidence="1">The sequence shown here is derived from an EMBL/GenBank/DDBJ whole genome shotgun (WGS) entry which is preliminary data.</text>
</comment>
<name>A0ACC0ZUV4_9ROSI</name>
<dbReference type="EMBL" id="CM047909">
    <property type="protein sequence ID" value="KAJ0078738.1"/>
    <property type="molecule type" value="Genomic_DNA"/>
</dbReference>
<accession>A0ACC0ZUV4</accession>
<organism evidence="1 2">
    <name type="scientific">Pistacia atlantica</name>
    <dbReference type="NCBI Taxonomy" id="434234"/>
    <lineage>
        <taxon>Eukaryota</taxon>
        <taxon>Viridiplantae</taxon>
        <taxon>Streptophyta</taxon>
        <taxon>Embryophyta</taxon>
        <taxon>Tracheophyta</taxon>
        <taxon>Spermatophyta</taxon>
        <taxon>Magnoliopsida</taxon>
        <taxon>eudicotyledons</taxon>
        <taxon>Gunneridae</taxon>
        <taxon>Pentapetalae</taxon>
        <taxon>rosids</taxon>
        <taxon>malvids</taxon>
        <taxon>Sapindales</taxon>
        <taxon>Anacardiaceae</taxon>
        <taxon>Pistacia</taxon>
    </lineage>
</organism>
<protein>
    <submittedName>
        <fullName evidence="1">Uncharacterized protein</fullName>
    </submittedName>
</protein>
<dbReference type="Proteomes" id="UP001164250">
    <property type="component" value="Chromosome 13"/>
</dbReference>
<evidence type="ECO:0000313" key="2">
    <source>
        <dbReference type="Proteomes" id="UP001164250"/>
    </source>
</evidence>
<proteinExistence type="predicted"/>
<evidence type="ECO:0000313" key="1">
    <source>
        <dbReference type="EMBL" id="KAJ0078738.1"/>
    </source>
</evidence>
<gene>
    <name evidence="1" type="ORF">Patl1_22499</name>
</gene>
<keyword evidence="2" id="KW-1185">Reference proteome</keyword>